<evidence type="ECO:0000256" key="5">
    <source>
        <dbReference type="ARBA" id="ARBA00022679"/>
    </source>
</evidence>
<organism evidence="14 15">
    <name type="scientific">Donghicola eburneus</name>
    <dbReference type="NCBI Taxonomy" id="393278"/>
    <lineage>
        <taxon>Bacteria</taxon>
        <taxon>Pseudomonadati</taxon>
        <taxon>Pseudomonadota</taxon>
        <taxon>Alphaproteobacteria</taxon>
        <taxon>Rhodobacterales</taxon>
        <taxon>Roseobacteraceae</taxon>
        <taxon>Donghicola</taxon>
    </lineage>
</organism>
<dbReference type="GO" id="GO:0003848">
    <property type="term" value="F:2-amino-4-hydroxy-6-hydroxymethyldihydropteridine diphosphokinase activity"/>
    <property type="evidence" value="ECO:0007669"/>
    <property type="project" value="UniProtKB-EC"/>
</dbReference>
<evidence type="ECO:0000313" key="15">
    <source>
        <dbReference type="Proteomes" id="UP000184085"/>
    </source>
</evidence>
<dbReference type="Pfam" id="PF01288">
    <property type="entry name" value="HPPK"/>
    <property type="match status" value="1"/>
</dbReference>
<accession>A0A1M4N6T0</accession>
<evidence type="ECO:0000256" key="1">
    <source>
        <dbReference type="ARBA" id="ARBA00005051"/>
    </source>
</evidence>
<dbReference type="Gene3D" id="3.30.70.560">
    <property type="entry name" value="7,8-Dihydro-6-hydroxymethylpterin-pyrophosphokinase HPPK"/>
    <property type="match status" value="1"/>
</dbReference>
<evidence type="ECO:0000256" key="10">
    <source>
        <dbReference type="ARBA" id="ARBA00029409"/>
    </source>
</evidence>
<evidence type="ECO:0000256" key="6">
    <source>
        <dbReference type="ARBA" id="ARBA00022741"/>
    </source>
</evidence>
<comment type="function">
    <text evidence="10">Catalyzes the transfer of pyrophosphate from adenosine triphosphate (ATP) to 6-hydroxymethyl-7,8-dihydropterin, an enzymatic step in folate biosynthesis pathway.</text>
</comment>
<keyword evidence="7" id="KW-0418">Kinase</keyword>
<evidence type="ECO:0000256" key="11">
    <source>
        <dbReference type="ARBA" id="ARBA00029766"/>
    </source>
</evidence>
<dbReference type="PANTHER" id="PTHR43071">
    <property type="entry name" value="2-AMINO-4-HYDROXY-6-HYDROXYMETHYLDIHYDROPTERIDINE PYROPHOSPHOKINASE"/>
    <property type="match status" value="1"/>
</dbReference>
<sequence>MGRKRIVRWGERVIDIDLISFNEQVSPDTETYQEWVDLPLERQKTKAPEQLILPHPRVQDRAFVLVPLCDISEDWVHPVTKLTARQLRDSLPDTEVDSVQAIDGTRVVNYPEPV</sequence>
<keyword evidence="9" id="KW-0289">Folate biosynthesis</keyword>
<dbReference type="GO" id="GO:0005524">
    <property type="term" value="F:ATP binding"/>
    <property type="evidence" value="ECO:0007669"/>
    <property type="project" value="UniProtKB-KW"/>
</dbReference>
<dbReference type="PANTHER" id="PTHR43071:SF1">
    <property type="entry name" value="2-AMINO-4-HYDROXY-6-HYDROXYMETHYLDIHYDROPTERIDINE PYROPHOSPHOKINASE"/>
    <property type="match status" value="1"/>
</dbReference>
<comment type="pathway">
    <text evidence="1">Cofactor biosynthesis; tetrahydrofolate biosynthesis; 2-amino-4-hydroxy-6-hydroxymethyl-7,8-dihydropteridine diphosphate from 7,8-dihydroneopterin triphosphate: step 4/4.</text>
</comment>
<evidence type="ECO:0000256" key="7">
    <source>
        <dbReference type="ARBA" id="ARBA00022777"/>
    </source>
</evidence>
<evidence type="ECO:0000256" key="8">
    <source>
        <dbReference type="ARBA" id="ARBA00022840"/>
    </source>
</evidence>
<evidence type="ECO:0000313" key="14">
    <source>
        <dbReference type="EMBL" id="SCM69757.1"/>
    </source>
</evidence>
<comment type="similarity">
    <text evidence="2">Belongs to the HPPK family.</text>
</comment>
<gene>
    <name evidence="14" type="ORF">KARMA_3999</name>
</gene>
<proteinExistence type="inferred from homology"/>
<keyword evidence="15" id="KW-1185">Reference proteome</keyword>
<dbReference type="AlphaFoldDB" id="A0A1M4N6T0"/>
<evidence type="ECO:0000256" key="12">
    <source>
        <dbReference type="ARBA" id="ARBA00033413"/>
    </source>
</evidence>
<evidence type="ECO:0000256" key="2">
    <source>
        <dbReference type="ARBA" id="ARBA00005810"/>
    </source>
</evidence>
<dbReference type="GO" id="GO:0046654">
    <property type="term" value="P:tetrahydrofolate biosynthetic process"/>
    <property type="evidence" value="ECO:0007669"/>
    <property type="project" value="UniProtKB-UniPathway"/>
</dbReference>
<dbReference type="SUPFAM" id="SSF55083">
    <property type="entry name" value="6-hydroxymethyl-7,8-dihydropterin pyrophosphokinase, HPPK"/>
    <property type="match status" value="1"/>
</dbReference>
<dbReference type="InterPro" id="IPR000550">
    <property type="entry name" value="Hppk"/>
</dbReference>
<dbReference type="GO" id="GO:0046656">
    <property type="term" value="P:folic acid biosynthetic process"/>
    <property type="evidence" value="ECO:0007669"/>
    <property type="project" value="UniProtKB-KW"/>
</dbReference>
<evidence type="ECO:0000256" key="4">
    <source>
        <dbReference type="ARBA" id="ARBA00016218"/>
    </source>
</evidence>
<keyword evidence="5" id="KW-0808">Transferase</keyword>
<protein>
    <recommendedName>
        <fullName evidence="4">2-amino-4-hydroxy-6-hydroxymethyldihydropteridine pyrophosphokinase</fullName>
        <ecNumber evidence="3">2.7.6.3</ecNumber>
    </recommendedName>
    <alternativeName>
        <fullName evidence="11">6-hydroxymethyl-7,8-dihydropterin pyrophosphokinase</fullName>
    </alternativeName>
    <alternativeName>
        <fullName evidence="12">7,8-dihydro-6-hydroxymethylpterin-pyrophosphokinase</fullName>
    </alternativeName>
</protein>
<dbReference type="InterPro" id="IPR035907">
    <property type="entry name" value="Hppk_sf"/>
</dbReference>
<dbReference type="EC" id="2.7.6.3" evidence="3"/>
<evidence type="ECO:0000259" key="13">
    <source>
        <dbReference type="PROSITE" id="PS00794"/>
    </source>
</evidence>
<dbReference type="PROSITE" id="PS00794">
    <property type="entry name" value="HPPK"/>
    <property type="match status" value="1"/>
</dbReference>
<dbReference type="Proteomes" id="UP000184085">
    <property type="component" value="Unassembled WGS sequence"/>
</dbReference>
<evidence type="ECO:0000256" key="3">
    <source>
        <dbReference type="ARBA" id="ARBA00013253"/>
    </source>
</evidence>
<evidence type="ECO:0000256" key="9">
    <source>
        <dbReference type="ARBA" id="ARBA00022909"/>
    </source>
</evidence>
<keyword evidence="8" id="KW-0067">ATP-binding</keyword>
<name>A0A1M4N6T0_9RHOB</name>
<dbReference type="GO" id="GO:0016301">
    <property type="term" value="F:kinase activity"/>
    <property type="evidence" value="ECO:0007669"/>
    <property type="project" value="UniProtKB-KW"/>
</dbReference>
<dbReference type="EMBL" id="FMJB01000066">
    <property type="protein sequence ID" value="SCM69757.1"/>
    <property type="molecule type" value="Genomic_DNA"/>
</dbReference>
<reference evidence="15" key="1">
    <citation type="submission" date="2016-09" db="EMBL/GenBank/DDBJ databases">
        <authorList>
            <person name="Wibberg D."/>
        </authorList>
    </citation>
    <scope>NUCLEOTIDE SEQUENCE [LARGE SCALE GENOMIC DNA]</scope>
</reference>
<keyword evidence="6" id="KW-0547">Nucleotide-binding</keyword>
<dbReference type="UniPathway" id="UPA00077">
    <property type="reaction ID" value="UER00155"/>
</dbReference>
<feature type="domain" description="7,8-dihydro-6-hydroxymethylpterin-pyrophosphokinase" evidence="13">
    <location>
        <begin position="8"/>
        <end position="19"/>
    </location>
</feature>